<dbReference type="EMBL" id="AQPW01000037">
    <property type="protein sequence ID" value="EON30858.1"/>
    <property type="molecule type" value="Genomic_DNA"/>
</dbReference>
<sequence>MADLPDRRGRRRVGGFDRQVQREAAQGQDRARSDQGHSTVRATQAHDDLGRSAAQGAPTARRTQREVVRLRTRSRDPDRVPADDRHARAADPRLPPGPGARGRPTTRSRRRGPLHSRDIDVAGGFRRVPRRGRRLRRRLRRSRARSPASQAVRLLPGRARGTRPGAQTDQRRRRRRGHAGRAAGRLQEGPRRARRHHRRPAGGGRTSRTADSRGARARLGLIRDPGSEGRGWAR</sequence>
<feature type="region of interest" description="Disordered" evidence="1">
    <location>
        <begin position="1"/>
        <end position="234"/>
    </location>
</feature>
<feature type="compositionally biased region" description="Basic residues" evidence="1">
    <location>
        <begin position="127"/>
        <end position="144"/>
    </location>
</feature>
<gene>
    <name evidence="2" type="ORF">GTC6_20345</name>
</gene>
<feature type="compositionally biased region" description="Basic residues" evidence="1">
    <location>
        <begin position="104"/>
        <end position="114"/>
    </location>
</feature>
<evidence type="ECO:0000313" key="3">
    <source>
        <dbReference type="Proteomes" id="UP000013569"/>
    </source>
</evidence>
<dbReference type="Proteomes" id="UP000013569">
    <property type="component" value="Unassembled WGS sequence"/>
</dbReference>
<accession>R7Y480</accession>
<evidence type="ECO:0000256" key="1">
    <source>
        <dbReference type="SAM" id="MobiDB-lite"/>
    </source>
</evidence>
<protein>
    <submittedName>
        <fullName evidence="2">Uncharacterized protein</fullName>
    </submittedName>
</protein>
<reference evidence="2 3" key="1">
    <citation type="journal article" date="2013" name="Genome Announc.">
        <title>Draft Genome Sequence of a Benzothiophene-Desulfurizing Bacterium, Gordona terrae Strain C-6.</title>
        <authorList>
            <person name="Wang W."/>
            <person name="Ma T."/>
            <person name="Ren Y."/>
            <person name="Li G."/>
        </authorList>
    </citation>
    <scope>NUCLEOTIDE SEQUENCE [LARGE SCALE GENOMIC DNA]</scope>
    <source>
        <strain evidence="2 3">C-6</strain>
    </source>
</reference>
<proteinExistence type="predicted"/>
<name>R7Y480_9ACTN</name>
<comment type="caution">
    <text evidence="2">The sequence shown here is derived from an EMBL/GenBank/DDBJ whole genome shotgun (WGS) entry which is preliminary data.</text>
</comment>
<evidence type="ECO:0000313" key="2">
    <source>
        <dbReference type="EMBL" id="EON30858.1"/>
    </source>
</evidence>
<organism evidence="2 3">
    <name type="scientific">Gordonia terrae C-6</name>
    <dbReference type="NCBI Taxonomy" id="1316928"/>
    <lineage>
        <taxon>Bacteria</taxon>
        <taxon>Bacillati</taxon>
        <taxon>Actinomycetota</taxon>
        <taxon>Actinomycetes</taxon>
        <taxon>Mycobacteriales</taxon>
        <taxon>Gordoniaceae</taxon>
        <taxon>Gordonia</taxon>
    </lineage>
</organism>
<dbReference type="AlphaFoldDB" id="R7Y480"/>
<feature type="compositionally biased region" description="Basic and acidic residues" evidence="1">
    <location>
        <begin position="63"/>
        <end position="91"/>
    </location>
</feature>